<organism evidence="2 3">
    <name type="scientific">crAssphage sp. isolate ctcc615</name>
    <dbReference type="NCBI Taxonomy" id="2989853"/>
    <lineage>
        <taxon>Viruses</taxon>
        <taxon>Duplodnaviria</taxon>
        <taxon>Heunggongvirae</taxon>
        <taxon>Uroviricota</taxon>
        <taxon>Caudoviricetes</taxon>
        <taxon>Crassvirales</taxon>
        <taxon>Intestiviridae</taxon>
        <taxon>Obtuvirinae</taxon>
        <taxon>Wotdevirus</taxon>
        <taxon>Wotdevirus murinus</taxon>
    </lineage>
</organism>
<dbReference type="EMBL" id="MH552500">
    <property type="protein sequence ID" value="AXF52141.1"/>
    <property type="molecule type" value="Genomic_DNA"/>
</dbReference>
<keyword evidence="1" id="KW-1133">Transmembrane helix</keyword>
<evidence type="ECO:0000313" key="3">
    <source>
        <dbReference type="Proteomes" id="UP000257457"/>
    </source>
</evidence>
<keyword evidence="1" id="KW-0472">Membrane</keyword>
<reference evidence="2 3" key="1">
    <citation type="submission" date="2018-06" db="EMBL/GenBank/DDBJ databases">
        <title>Uncovering a Universe of Circular DNA Viruses in Animal Metagenomes.</title>
        <authorList>
            <person name="Tisza M."/>
            <person name="Buck C."/>
            <person name="Pastrana D."/>
            <person name="Welch N."/>
            <person name="Peretti A."/>
        </authorList>
    </citation>
    <scope>NUCLEOTIDE SEQUENCE [LARGE SCALE GENOMIC DNA]</scope>
    <source>
        <strain evidence="2">Ctcc615</strain>
    </source>
</reference>
<protein>
    <submittedName>
        <fullName evidence="2">Uncharacterized protein</fullName>
    </submittedName>
</protein>
<feature type="transmembrane region" description="Helical" evidence="1">
    <location>
        <begin position="20"/>
        <end position="37"/>
    </location>
</feature>
<accession>A0A345BNX0</accession>
<dbReference type="RefSeq" id="YP_010097072.1">
    <property type="nucleotide sequence ID" value="NC_055756.1"/>
</dbReference>
<sequence>MRNKYLFTFSIYYSKNSISRIPIFFNIFYAFISSYISKRKIITFRRYSMSFVTIIILIIMYKTMIYFLSRITMFYTFTFNFRFSIYHSF</sequence>
<dbReference type="Proteomes" id="UP000257457">
    <property type="component" value="Segment"/>
</dbReference>
<proteinExistence type="predicted"/>
<evidence type="ECO:0000256" key="1">
    <source>
        <dbReference type="SAM" id="Phobius"/>
    </source>
</evidence>
<keyword evidence="1" id="KW-0812">Transmembrane</keyword>
<keyword evidence="3" id="KW-1185">Reference proteome</keyword>
<name>A0A345BNX0_9CAUD</name>
<feature type="transmembrane region" description="Helical" evidence="1">
    <location>
        <begin position="49"/>
        <end position="68"/>
    </location>
</feature>
<dbReference type="GeneID" id="65114734"/>
<evidence type="ECO:0000313" key="2">
    <source>
        <dbReference type="EMBL" id="AXF52141.1"/>
    </source>
</evidence>